<proteinExistence type="predicted"/>
<evidence type="ECO:0000313" key="3">
    <source>
        <dbReference type="Proteomes" id="UP000008366"/>
    </source>
</evidence>
<dbReference type="Proteomes" id="UP000008366">
    <property type="component" value="Unassembled WGS sequence"/>
</dbReference>
<comment type="caution">
    <text evidence="2">The sequence shown here is derived from an EMBL/GenBank/DDBJ whole genome shotgun (WGS) entry which is preliminary data.</text>
</comment>
<dbReference type="AlphaFoldDB" id="K6WXK9"/>
<dbReference type="EMBL" id="BAHD01000049">
    <property type="protein sequence ID" value="GAB96797.1"/>
    <property type="molecule type" value="Genomic_DNA"/>
</dbReference>
<accession>K6WXK9</accession>
<name>K6WXK9_9MICO</name>
<organism evidence="2 3">
    <name type="scientific">Kineosphaera limosa NBRC 100340</name>
    <dbReference type="NCBI Taxonomy" id="1184609"/>
    <lineage>
        <taxon>Bacteria</taxon>
        <taxon>Bacillati</taxon>
        <taxon>Actinomycetota</taxon>
        <taxon>Actinomycetes</taxon>
        <taxon>Micrococcales</taxon>
        <taxon>Dermatophilaceae</taxon>
        <taxon>Kineosphaera</taxon>
    </lineage>
</organism>
<sequence>MPESQLIDCVELPDSLLTMTAAEPVKEKLLPALDAEVKFDGPCAGGGQDSATRVTPPVRPTHSQQQDGRIEKECA</sequence>
<reference evidence="2 3" key="1">
    <citation type="submission" date="2012-08" db="EMBL/GenBank/DDBJ databases">
        <title>Whole genome shotgun sequence of Kineosphaera limosa NBRC 100340.</title>
        <authorList>
            <person name="Yoshida I."/>
            <person name="Isaki S."/>
            <person name="Hosoyama A."/>
            <person name="Tsuchikane K."/>
            <person name="Katsumata H."/>
            <person name="Ando Y."/>
            <person name="Ohji S."/>
            <person name="Hamada M."/>
            <person name="Tamura T."/>
            <person name="Yamazoe A."/>
            <person name="Yamazaki S."/>
            <person name="Fujita N."/>
        </authorList>
    </citation>
    <scope>NUCLEOTIDE SEQUENCE [LARGE SCALE GENOMIC DNA]</scope>
    <source>
        <strain evidence="2 3">NBRC 100340</strain>
    </source>
</reference>
<feature type="region of interest" description="Disordered" evidence="1">
    <location>
        <begin position="41"/>
        <end position="75"/>
    </location>
</feature>
<evidence type="ECO:0000256" key="1">
    <source>
        <dbReference type="SAM" id="MobiDB-lite"/>
    </source>
</evidence>
<gene>
    <name evidence="2" type="ORF">KILIM_049_00150</name>
</gene>
<protein>
    <submittedName>
        <fullName evidence="2">Uncharacterized protein</fullName>
    </submittedName>
</protein>
<evidence type="ECO:0000313" key="2">
    <source>
        <dbReference type="EMBL" id="GAB96797.1"/>
    </source>
</evidence>
<keyword evidence="3" id="KW-1185">Reference proteome</keyword>